<gene>
    <name evidence="1" type="ORF">CGI_10022692</name>
</gene>
<dbReference type="EMBL" id="JH817503">
    <property type="protein sequence ID" value="EKC38101.1"/>
    <property type="molecule type" value="Genomic_DNA"/>
</dbReference>
<dbReference type="GO" id="GO:0015074">
    <property type="term" value="P:DNA integration"/>
    <property type="evidence" value="ECO:0007669"/>
    <property type="project" value="InterPro"/>
</dbReference>
<evidence type="ECO:0000313" key="1">
    <source>
        <dbReference type="EMBL" id="EKC38101.1"/>
    </source>
</evidence>
<dbReference type="InterPro" id="IPR052787">
    <property type="entry name" value="MAVS"/>
</dbReference>
<dbReference type="GO" id="GO:0006310">
    <property type="term" value="P:DNA recombination"/>
    <property type="evidence" value="ECO:0007669"/>
    <property type="project" value="InterPro"/>
</dbReference>
<sequence>MFGDFDLDGNRSTATNDFEENSHESKSRFGGISNVEIEKLISSQENQNTKRNTRWAFGVFENWRQEKNRSVSLEFAVPDLLRMDVSTMSYSLTRCQYLDVLGNNEEFYRRPLAGNPIRYGAQVVGVNKIKSFMKIICKKKGGLAGNFANHSGKRTCASQVYSAGMDEQAFMERTGHRSERAVRNPIRYGAQVVGVNKIKSFMKIICKKKGGLAGNFANHSGKRTCASQVYSAGMDEQAFMERTGHRSERAVRKYKQS</sequence>
<evidence type="ECO:0008006" key="2">
    <source>
        <dbReference type="Google" id="ProtNLM"/>
    </source>
</evidence>
<accession>K1RU20</accession>
<dbReference type="AlphaFoldDB" id="K1RU20"/>
<dbReference type="PANTHER" id="PTHR21446:SF12">
    <property type="entry name" value="POTASSIUM CHANNEL TETRAMERIZATION DOMAIN CONTAINING 1"/>
    <property type="match status" value="1"/>
</dbReference>
<dbReference type="Gene3D" id="1.10.443.10">
    <property type="entry name" value="Intergrase catalytic core"/>
    <property type="match status" value="2"/>
</dbReference>
<dbReference type="InParanoid" id="K1RU20"/>
<dbReference type="HOGENOM" id="CLU_1082790_0_0_1"/>
<organism evidence="1">
    <name type="scientific">Magallana gigas</name>
    <name type="common">Pacific oyster</name>
    <name type="synonym">Crassostrea gigas</name>
    <dbReference type="NCBI Taxonomy" id="29159"/>
    <lineage>
        <taxon>Eukaryota</taxon>
        <taxon>Metazoa</taxon>
        <taxon>Spiralia</taxon>
        <taxon>Lophotrochozoa</taxon>
        <taxon>Mollusca</taxon>
        <taxon>Bivalvia</taxon>
        <taxon>Autobranchia</taxon>
        <taxon>Pteriomorphia</taxon>
        <taxon>Ostreida</taxon>
        <taxon>Ostreoidea</taxon>
        <taxon>Ostreidae</taxon>
        <taxon>Magallana</taxon>
    </lineage>
</organism>
<dbReference type="InterPro" id="IPR013762">
    <property type="entry name" value="Integrase-like_cat_sf"/>
</dbReference>
<dbReference type="PANTHER" id="PTHR21446">
    <property type="entry name" value="DUF3504 DOMAIN-CONTAINING PROTEIN"/>
    <property type="match status" value="1"/>
</dbReference>
<reference evidence="1" key="1">
    <citation type="journal article" date="2012" name="Nature">
        <title>The oyster genome reveals stress adaptation and complexity of shell formation.</title>
        <authorList>
            <person name="Zhang G."/>
            <person name="Fang X."/>
            <person name="Guo X."/>
            <person name="Li L."/>
            <person name="Luo R."/>
            <person name="Xu F."/>
            <person name="Yang P."/>
            <person name="Zhang L."/>
            <person name="Wang X."/>
            <person name="Qi H."/>
            <person name="Xiong Z."/>
            <person name="Que H."/>
            <person name="Xie Y."/>
            <person name="Holland P.W."/>
            <person name="Paps J."/>
            <person name="Zhu Y."/>
            <person name="Wu F."/>
            <person name="Chen Y."/>
            <person name="Wang J."/>
            <person name="Peng C."/>
            <person name="Meng J."/>
            <person name="Yang L."/>
            <person name="Liu J."/>
            <person name="Wen B."/>
            <person name="Zhang N."/>
            <person name="Huang Z."/>
            <person name="Zhu Q."/>
            <person name="Feng Y."/>
            <person name="Mount A."/>
            <person name="Hedgecock D."/>
            <person name="Xu Z."/>
            <person name="Liu Y."/>
            <person name="Domazet-Loso T."/>
            <person name="Du Y."/>
            <person name="Sun X."/>
            <person name="Zhang S."/>
            <person name="Liu B."/>
            <person name="Cheng P."/>
            <person name="Jiang X."/>
            <person name="Li J."/>
            <person name="Fan D."/>
            <person name="Wang W."/>
            <person name="Fu W."/>
            <person name="Wang T."/>
            <person name="Wang B."/>
            <person name="Zhang J."/>
            <person name="Peng Z."/>
            <person name="Li Y."/>
            <person name="Li N."/>
            <person name="Wang J."/>
            <person name="Chen M."/>
            <person name="He Y."/>
            <person name="Tan F."/>
            <person name="Song X."/>
            <person name="Zheng Q."/>
            <person name="Huang R."/>
            <person name="Yang H."/>
            <person name="Du X."/>
            <person name="Chen L."/>
            <person name="Yang M."/>
            <person name="Gaffney P.M."/>
            <person name="Wang S."/>
            <person name="Luo L."/>
            <person name="She Z."/>
            <person name="Ming Y."/>
            <person name="Huang W."/>
            <person name="Zhang S."/>
            <person name="Huang B."/>
            <person name="Zhang Y."/>
            <person name="Qu T."/>
            <person name="Ni P."/>
            <person name="Miao G."/>
            <person name="Wang J."/>
            <person name="Wang Q."/>
            <person name="Steinberg C.E."/>
            <person name="Wang H."/>
            <person name="Li N."/>
            <person name="Qian L."/>
            <person name="Zhang G."/>
            <person name="Li Y."/>
            <person name="Yang H."/>
            <person name="Liu X."/>
            <person name="Wang J."/>
            <person name="Yin Y."/>
            <person name="Wang J."/>
        </authorList>
    </citation>
    <scope>NUCLEOTIDE SEQUENCE [LARGE SCALE GENOMIC DNA]</scope>
    <source>
        <strain evidence="1">05x7-T-G4-1.051#20</strain>
    </source>
</reference>
<dbReference type="InterPro" id="IPR011010">
    <property type="entry name" value="DNA_brk_join_enz"/>
</dbReference>
<protein>
    <recommendedName>
        <fullName evidence="2">Tyr recombinase domain-containing protein</fullName>
    </recommendedName>
</protein>
<proteinExistence type="predicted"/>
<dbReference type="SUPFAM" id="SSF56349">
    <property type="entry name" value="DNA breaking-rejoining enzymes"/>
    <property type="match status" value="2"/>
</dbReference>
<dbReference type="GO" id="GO:0003677">
    <property type="term" value="F:DNA binding"/>
    <property type="evidence" value="ECO:0007669"/>
    <property type="project" value="InterPro"/>
</dbReference>
<name>K1RU20_MAGGI</name>